<proteinExistence type="predicted"/>
<evidence type="ECO:0000313" key="2">
    <source>
        <dbReference type="EMBL" id="KAL0945652.1"/>
    </source>
</evidence>
<keyword evidence="3" id="KW-1185">Reference proteome</keyword>
<sequence length="108" mass="11786">MKVIFSVASLLALAVQVSAGAVWVSNQTCQKLTAQITNTSGGSAAEHTVPPKGEYYENNAINSWSRNGPETITVRLGNKVKTFTVQPNQHVLVFIDRIQILKHVPQNI</sequence>
<evidence type="ECO:0000313" key="3">
    <source>
        <dbReference type="Proteomes" id="UP001556367"/>
    </source>
</evidence>
<evidence type="ECO:0000256" key="1">
    <source>
        <dbReference type="SAM" id="SignalP"/>
    </source>
</evidence>
<accession>A0ABR3IQT0</accession>
<gene>
    <name evidence="2" type="ORF">HGRIS_014806</name>
</gene>
<comment type="caution">
    <text evidence="2">The sequence shown here is derived from an EMBL/GenBank/DDBJ whole genome shotgun (WGS) entry which is preliminary data.</text>
</comment>
<dbReference type="Proteomes" id="UP001556367">
    <property type="component" value="Unassembled WGS sequence"/>
</dbReference>
<keyword evidence="1" id="KW-0732">Signal</keyword>
<organism evidence="2 3">
    <name type="scientific">Hohenbuehelia grisea</name>
    <dbReference type="NCBI Taxonomy" id="104357"/>
    <lineage>
        <taxon>Eukaryota</taxon>
        <taxon>Fungi</taxon>
        <taxon>Dikarya</taxon>
        <taxon>Basidiomycota</taxon>
        <taxon>Agaricomycotina</taxon>
        <taxon>Agaricomycetes</taxon>
        <taxon>Agaricomycetidae</taxon>
        <taxon>Agaricales</taxon>
        <taxon>Pleurotineae</taxon>
        <taxon>Pleurotaceae</taxon>
        <taxon>Hohenbuehelia</taxon>
    </lineage>
</organism>
<protein>
    <recommendedName>
        <fullName evidence="4">DUF2845 domain-containing protein</fullName>
    </recommendedName>
</protein>
<evidence type="ECO:0008006" key="4">
    <source>
        <dbReference type="Google" id="ProtNLM"/>
    </source>
</evidence>
<dbReference type="EMBL" id="JASNQZ010000017">
    <property type="protein sequence ID" value="KAL0945652.1"/>
    <property type="molecule type" value="Genomic_DNA"/>
</dbReference>
<feature type="chain" id="PRO_5045049201" description="DUF2845 domain-containing protein" evidence="1">
    <location>
        <begin position="20"/>
        <end position="108"/>
    </location>
</feature>
<feature type="signal peptide" evidence="1">
    <location>
        <begin position="1"/>
        <end position="19"/>
    </location>
</feature>
<reference evidence="3" key="1">
    <citation type="submission" date="2024-06" db="EMBL/GenBank/DDBJ databases">
        <title>Multi-omics analyses provide insights into the biosynthesis of the anticancer antibiotic pleurotin in Hohenbuehelia grisea.</title>
        <authorList>
            <person name="Weaver J.A."/>
            <person name="Alberti F."/>
        </authorList>
    </citation>
    <scope>NUCLEOTIDE SEQUENCE [LARGE SCALE GENOMIC DNA]</scope>
    <source>
        <strain evidence="3">T-177</strain>
    </source>
</reference>
<name>A0ABR3IQT0_9AGAR</name>